<gene>
    <name evidence="1" type="ORF">VNO77_27332</name>
</gene>
<dbReference type="GO" id="GO:0005794">
    <property type="term" value="C:Golgi apparatus"/>
    <property type="evidence" value="ECO:0007669"/>
    <property type="project" value="TreeGrafter"/>
</dbReference>
<sequence length="110" mass="12376">MNMRTGIGCACSCKFLEHLVSKGSQDVQVHNILGKTNIDSNNNLERFLITNPCYDSRVVKDIGRNVTSPWQLQLIGGDNLVACEPDLCSCIFYYMEDRIETSLAYELVQP</sequence>
<protein>
    <submittedName>
        <fullName evidence="1">Uncharacterized protein</fullName>
    </submittedName>
</protein>
<accession>A0AAN9KV59</accession>
<comment type="caution">
    <text evidence="1">The sequence shown here is derived from an EMBL/GenBank/DDBJ whole genome shotgun (WGS) entry which is preliminary data.</text>
</comment>
<proteinExistence type="predicted"/>
<dbReference type="GO" id="GO:0009506">
    <property type="term" value="C:plasmodesma"/>
    <property type="evidence" value="ECO:0007669"/>
    <property type="project" value="TreeGrafter"/>
</dbReference>
<keyword evidence="2" id="KW-1185">Reference proteome</keyword>
<dbReference type="Proteomes" id="UP001367508">
    <property type="component" value="Unassembled WGS sequence"/>
</dbReference>
<dbReference type="AlphaFoldDB" id="A0AAN9KV59"/>
<dbReference type="GO" id="GO:0005886">
    <property type="term" value="C:plasma membrane"/>
    <property type="evidence" value="ECO:0007669"/>
    <property type="project" value="TreeGrafter"/>
</dbReference>
<dbReference type="GO" id="GO:0032051">
    <property type="term" value="F:clathrin light chain binding"/>
    <property type="evidence" value="ECO:0007669"/>
    <property type="project" value="TreeGrafter"/>
</dbReference>
<dbReference type="GO" id="GO:0006898">
    <property type="term" value="P:receptor-mediated endocytosis"/>
    <property type="evidence" value="ECO:0007669"/>
    <property type="project" value="TreeGrafter"/>
</dbReference>
<organism evidence="1 2">
    <name type="scientific">Canavalia gladiata</name>
    <name type="common">Sword bean</name>
    <name type="synonym">Dolichos gladiatus</name>
    <dbReference type="NCBI Taxonomy" id="3824"/>
    <lineage>
        <taxon>Eukaryota</taxon>
        <taxon>Viridiplantae</taxon>
        <taxon>Streptophyta</taxon>
        <taxon>Embryophyta</taxon>
        <taxon>Tracheophyta</taxon>
        <taxon>Spermatophyta</taxon>
        <taxon>Magnoliopsida</taxon>
        <taxon>eudicotyledons</taxon>
        <taxon>Gunneridae</taxon>
        <taxon>Pentapetalae</taxon>
        <taxon>rosids</taxon>
        <taxon>fabids</taxon>
        <taxon>Fabales</taxon>
        <taxon>Fabaceae</taxon>
        <taxon>Papilionoideae</taxon>
        <taxon>50 kb inversion clade</taxon>
        <taxon>NPAAA clade</taxon>
        <taxon>indigoferoid/millettioid clade</taxon>
        <taxon>Phaseoleae</taxon>
        <taxon>Canavalia</taxon>
    </lineage>
</organism>
<reference evidence="1 2" key="1">
    <citation type="submission" date="2024-01" db="EMBL/GenBank/DDBJ databases">
        <title>The genomes of 5 underutilized Papilionoideae crops provide insights into root nodulation and disease resistanc.</title>
        <authorList>
            <person name="Jiang F."/>
        </authorList>
    </citation>
    <scope>NUCLEOTIDE SEQUENCE [LARGE SCALE GENOMIC DNA]</scope>
    <source>
        <strain evidence="1">LVBAO_FW01</strain>
        <tissue evidence="1">Leaves</tissue>
    </source>
</reference>
<dbReference type="EMBL" id="JAYMYQ010000006">
    <property type="protein sequence ID" value="KAK7323836.1"/>
    <property type="molecule type" value="Genomic_DNA"/>
</dbReference>
<name>A0AAN9KV59_CANGL</name>
<dbReference type="PANTHER" id="PTHR10292:SF34">
    <property type="entry name" value="CLATHRIN HEAVY CHAIN 1-RELATED"/>
    <property type="match status" value="1"/>
</dbReference>
<evidence type="ECO:0000313" key="2">
    <source>
        <dbReference type="Proteomes" id="UP001367508"/>
    </source>
</evidence>
<evidence type="ECO:0000313" key="1">
    <source>
        <dbReference type="EMBL" id="KAK7323836.1"/>
    </source>
</evidence>
<dbReference type="PANTHER" id="PTHR10292">
    <property type="entry name" value="CLATHRIN HEAVY CHAIN RELATED"/>
    <property type="match status" value="1"/>
</dbReference>
<dbReference type="GO" id="GO:0071439">
    <property type="term" value="C:clathrin complex"/>
    <property type="evidence" value="ECO:0007669"/>
    <property type="project" value="TreeGrafter"/>
</dbReference>
<dbReference type="GO" id="GO:0009507">
    <property type="term" value="C:chloroplast"/>
    <property type="evidence" value="ECO:0007669"/>
    <property type="project" value="TreeGrafter"/>
</dbReference>